<name>A0A934VUC2_9BACT</name>
<dbReference type="EMBL" id="JAENIJ010000001">
    <property type="protein sequence ID" value="MBK1880985.1"/>
    <property type="molecule type" value="Genomic_DNA"/>
</dbReference>
<dbReference type="Proteomes" id="UP000603141">
    <property type="component" value="Unassembled WGS sequence"/>
</dbReference>
<sequence length="164" mass="18646">MKKIVDLGCSHYIAHFSDPLSARYLWRGFKKKNFHGIHKLGPVVGRQPRNNSPLVHHTADTWFLDNFGIRYRSESLFCTGDKTIASHYGNVYPIVPQNDHRFCWSPIIRDLFAEVELNFINPKDTNSIVTLLEGASYTEANLSDALIKGHEIMVNAPGFFILAD</sequence>
<comment type="caution">
    <text evidence="1">The sequence shown here is derived from an EMBL/GenBank/DDBJ whole genome shotgun (WGS) entry which is preliminary data.</text>
</comment>
<organism evidence="1 2">
    <name type="scientific">Luteolibacter pohnpeiensis</name>
    <dbReference type="NCBI Taxonomy" id="454153"/>
    <lineage>
        <taxon>Bacteria</taxon>
        <taxon>Pseudomonadati</taxon>
        <taxon>Verrucomicrobiota</taxon>
        <taxon>Verrucomicrobiia</taxon>
        <taxon>Verrucomicrobiales</taxon>
        <taxon>Verrucomicrobiaceae</taxon>
        <taxon>Luteolibacter</taxon>
    </lineage>
</organism>
<keyword evidence="2" id="KW-1185">Reference proteome</keyword>
<gene>
    <name evidence="1" type="ORF">JIN85_01080</name>
</gene>
<evidence type="ECO:0000313" key="1">
    <source>
        <dbReference type="EMBL" id="MBK1880985.1"/>
    </source>
</evidence>
<evidence type="ECO:0000313" key="2">
    <source>
        <dbReference type="Proteomes" id="UP000603141"/>
    </source>
</evidence>
<dbReference type="AlphaFoldDB" id="A0A934VUC2"/>
<accession>A0A934VUC2</accession>
<protein>
    <submittedName>
        <fullName evidence="1">Uncharacterized protein</fullName>
    </submittedName>
</protein>
<proteinExistence type="predicted"/>
<reference evidence="1" key="1">
    <citation type="submission" date="2021-01" db="EMBL/GenBank/DDBJ databases">
        <title>Modified the classification status of verrucomicrobia.</title>
        <authorList>
            <person name="Feng X."/>
        </authorList>
    </citation>
    <scope>NUCLEOTIDE SEQUENCE</scope>
    <source>
        <strain evidence="1">KCTC 22041</strain>
    </source>
</reference>